<feature type="binding site" evidence="8">
    <location>
        <position position="4"/>
    </location>
    <ligand>
        <name>Mg(2+)</name>
        <dbReference type="ChEBI" id="CHEBI:18420"/>
    </ligand>
</feature>
<dbReference type="RefSeq" id="WP_070320288.1">
    <property type="nucleotide sequence ID" value="NZ_CP194061.1"/>
</dbReference>
<name>A0ABU0GHL6_9CELL</name>
<protein>
    <recommendedName>
        <fullName evidence="8">Ribonuclease VapC</fullName>
        <shortName evidence="8">RNase VapC</shortName>
        <ecNumber evidence="8">3.1.-.-</ecNumber>
    </recommendedName>
    <alternativeName>
        <fullName evidence="8">Toxin VapC</fullName>
    </alternativeName>
</protein>
<evidence type="ECO:0000256" key="2">
    <source>
        <dbReference type="ARBA" id="ARBA00022649"/>
    </source>
</evidence>
<feature type="domain" description="PIN" evidence="9">
    <location>
        <begin position="1"/>
        <end position="125"/>
    </location>
</feature>
<sequence>MIVDTSAVVAILLGEPHAEALARTALSAPHARMSAATFVELSAVVAQRDAPQQRRRVEHVLDRLGVEVVALTPEHARLAAEAYREFGRGSGHPARLNLGDCFSYALASALDEPLLFVGDDFARTDLRPAWTPD</sequence>
<keyword evidence="11" id="KW-1185">Reference proteome</keyword>
<dbReference type="InterPro" id="IPR022907">
    <property type="entry name" value="VapC_family"/>
</dbReference>
<dbReference type="InterPro" id="IPR002716">
    <property type="entry name" value="PIN_dom"/>
</dbReference>
<dbReference type="EMBL" id="JAUSVM010000001">
    <property type="protein sequence ID" value="MDQ0424847.1"/>
    <property type="molecule type" value="Genomic_DNA"/>
</dbReference>
<evidence type="ECO:0000256" key="3">
    <source>
        <dbReference type="ARBA" id="ARBA00022722"/>
    </source>
</evidence>
<gene>
    <name evidence="8" type="primary">vapC</name>
    <name evidence="10" type="ORF">JO380_001228</name>
</gene>
<keyword evidence="3 8" id="KW-0540">Nuclease</keyword>
<keyword evidence="8" id="KW-0800">Toxin</keyword>
<evidence type="ECO:0000256" key="6">
    <source>
        <dbReference type="ARBA" id="ARBA00022842"/>
    </source>
</evidence>
<feature type="binding site" evidence="8">
    <location>
        <position position="100"/>
    </location>
    <ligand>
        <name>Mg(2+)</name>
        <dbReference type="ChEBI" id="CHEBI:18420"/>
    </ligand>
</feature>
<dbReference type="PANTHER" id="PTHR33653">
    <property type="entry name" value="RIBONUCLEASE VAPC2"/>
    <property type="match status" value="1"/>
</dbReference>
<dbReference type="PANTHER" id="PTHR33653:SF1">
    <property type="entry name" value="RIBONUCLEASE VAPC2"/>
    <property type="match status" value="1"/>
</dbReference>
<dbReference type="CDD" id="cd09871">
    <property type="entry name" value="PIN_MtVapC28-VapC30-like"/>
    <property type="match status" value="1"/>
</dbReference>
<dbReference type="Proteomes" id="UP001240250">
    <property type="component" value="Unassembled WGS sequence"/>
</dbReference>
<proteinExistence type="inferred from homology"/>
<evidence type="ECO:0000256" key="5">
    <source>
        <dbReference type="ARBA" id="ARBA00022801"/>
    </source>
</evidence>
<dbReference type="GO" id="GO:0016787">
    <property type="term" value="F:hydrolase activity"/>
    <property type="evidence" value="ECO:0007669"/>
    <property type="project" value="UniProtKB-KW"/>
</dbReference>
<keyword evidence="2 8" id="KW-1277">Toxin-antitoxin system</keyword>
<evidence type="ECO:0000313" key="11">
    <source>
        <dbReference type="Proteomes" id="UP001240250"/>
    </source>
</evidence>
<keyword evidence="5 8" id="KW-0378">Hydrolase</keyword>
<dbReference type="SUPFAM" id="SSF88723">
    <property type="entry name" value="PIN domain-like"/>
    <property type="match status" value="1"/>
</dbReference>
<evidence type="ECO:0000256" key="1">
    <source>
        <dbReference type="ARBA" id="ARBA00001946"/>
    </source>
</evidence>
<dbReference type="Gene3D" id="3.40.50.1010">
    <property type="entry name" value="5'-nuclease"/>
    <property type="match status" value="1"/>
</dbReference>
<comment type="similarity">
    <text evidence="7 8">Belongs to the PINc/VapC protein family.</text>
</comment>
<evidence type="ECO:0000313" key="10">
    <source>
        <dbReference type="EMBL" id="MDQ0424847.1"/>
    </source>
</evidence>
<keyword evidence="4 8" id="KW-0479">Metal-binding</keyword>
<evidence type="ECO:0000256" key="4">
    <source>
        <dbReference type="ARBA" id="ARBA00022723"/>
    </source>
</evidence>
<evidence type="ECO:0000259" key="9">
    <source>
        <dbReference type="Pfam" id="PF01850"/>
    </source>
</evidence>
<evidence type="ECO:0000256" key="7">
    <source>
        <dbReference type="ARBA" id="ARBA00038093"/>
    </source>
</evidence>
<dbReference type="EC" id="3.1.-.-" evidence="8"/>
<comment type="caution">
    <text evidence="10">The sequence shown here is derived from an EMBL/GenBank/DDBJ whole genome shotgun (WGS) entry which is preliminary data.</text>
</comment>
<comment type="cofactor">
    <cofactor evidence="1 8">
        <name>Mg(2+)</name>
        <dbReference type="ChEBI" id="CHEBI:18420"/>
    </cofactor>
</comment>
<evidence type="ECO:0000256" key="8">
    <source>
        <dbReference type="HAMAP-Rule" id="MF_00265"/>
    </source>
</evidence>
<keyword evidence="6 8" id="KW-0460">Magnesium</keyword>
<dbReference type="Pfam" id="PF01850">
    <property type="entry name" value="PIN"/>
    <property type="match status" value="1"/>
</dbReference>
<comment type="function">
    <text evidence="8">Toxic component of a toxin-antitoxin (TA) system. An RNase.</text>
</comment>
<organism evidence="10 11">
    <name type="scientific">Cellulomonas iranensis</name>
    <dbReference type="NCBI Taxonomy" id="76862"/>
    <lineage>
        <taxon>Bacteria</taxon>
        <taxon>Bacillati</taxon>
        <taxon>Actinomycetota</taxon>
        <taxon>Actinomycetes</taxon>
        <taxon>Micrococcales</taxon>
        <taxon>Cellulomonadaceae</taxon>
        <taxon>Cellulomonas</taxon>
    </lineage>
</organism>
<reference evidence="10 11" key="1">
    <citation type="submission" date="2023-07" db="EMBL/GenBank/DDBJ databases">
        <title>Sequencing the genomes of 1000 actinobacteria strains.</title>
        <authorList>
            <person name="Klenk H.-P."/>
        </authorList>
    </citation>
    <scope>NUCLEOTIDE SEQUENCE [LARGE SCALE GENOMIC DNA]</scope>
    <source>
        <strain evidence="10 11">DSM 14785</strain>
    </source>
</reference>
<accession>A0ABU0GHL6</accession>
<dbReference type="InterPro" id="IPR050556">
    <property type="entry name" value="Type_II_TA_system_RNase"/>
</dbReference>
<dbReference type="HAMAP" id="MF_00265">
    <property type="entry name" value="VapC_Nob1"/>
    <property type="match status" value="1"/>
</dbReference>
<dbReference type="InterPro" id="IPR029060">
    <property type="entry name" value="PIN-like_dom_sf"/>
</dbReference>